<evidence type="ECO:0000256" key="2">
    <source>
        <dbReference type="ARBA" id="ARBA00022559"/>
    </source>
</evidence>
<evidence type="ECO:0000256" key="3">
    <source>
        <dbReference type="ARBA" id="ARBA00022862"/>
    </source>
</evidence>
<dbReference type="EMBL" id="CP014503">
    <property type="protein sequence ID" value="ANB15417.1"/>
    <property type="molecule type" value="Genomic_DNA"/>
</dbReference>
<feature type="domain" description="Thioredoxin" evidence="8">
    <location>
        <begin position="29"/>
        <end position="189"/>
    </location>
</feature>
<proteinExistence type="inferred from homology"/>
<dbReference type="InterPro" id="IPR037944">
    <property type="entry name" value="PRX5-like"/>
</dbReference>
<dbReference type="GO" id="GO:0005777">
    <property type="term" value="C:peroxisome"/>
    <property type="evidence" value="ECO:0007669"/>
    <property type="project" value="TreeGrafter"/>
</dbReference>
<dbReference type="GO" id="GO:0034599">
    <property type="term" value="P:cellular response to oxidative stress"/>
    <property type="evidence" value="ECO:0007669"/>
    <property type="project" value="InterPro"/>
</dbReference>
<dbReference type="KEGG" id="slb:AWJ20_3044"/>
<keyword evidence="5 7" id="KW-0676">Redox-active center</keyword>
<keyword evidence="4 7" id="KW-0560">Oxidoreductase</keyword>
<dbReference type="Gene3D" id="3.40.30.10">
    <property type="entry name" value="Glutaredoxin"/>
    <property type="match status" value="1"/>
</dbReference>
<dbReference type="GO" id="GO:0005739">
    <property type="term" value="C:mitochondrion"/>
    <property type="evidence" value="ECO:0007669"/>
    <property type="project" value="TreeGrafter"/>
</dbReference>
<evidence type="ECO:0000259" key="8">
    <source>
        <dbReference type="PROSITE" id="PS51352"/>
    </source>
</evidence>
<comment type="similarity">
    <text evidence="1 7">Belongs to the peroxiredoxin family. Prx5 subfamily.</text>
</comment>
<dbReference type="GO" id="GO:0008379">
    <property type="term" value="F:thioredoxin peroxidase activity"/>
    <property type="evidence" value="ECO:0007669"/>
    <property type="project" value="InterPro"/>
</dbReference>
<keyword evidence="10" id="KW-1185">Reference proteome</keyword>
<evidence type="ECO:0000256" key="1">
    <source>
        <dbReference type="ARBA" id="ARBA00010505"/>
    </source>
</evidence>
<sequence length="189" mass="20228">MFSRGLRLRATAAAPIFNRGFRSSVANFVQAGDKVPSVEVFEGAPSNSLNLAKETSSGKYLIVGVPGAFSPGCSARHVPGYYKNFKEFSAKGFNGVFVIAVNDAFVTGEWAKTLEAAYSPNSAIRFVADHSGEFSKEWDTLFDASKFFGNSRTKRYAAIVEDGVVKAAFVEPDSTGISVSEAESILGTL</sequence>
<organism evidence="9 10">
    <name type="scientific">Sugiyamaella lignohabitans</name>
    <dbReference type="NCBI Taxonomy" id="796027"/>
    <lineage>
        <taxon>Eukaryota</taxon>
        <taxon>Fungi</taxon>
        <taxon>Dikarya</taxon>
        <taxon>Ascomycota</taxon>
        <taxon>Saccharomycotina</taxon>
        <taxon>Dipodascomycetes</taxon>
        <taxon>Dipodascales</taxon>
        <taxon>Trichomonascaceae</taxon>
        <taxon>Sugiyamaella</taxon>
    </lineage>
</organism>
<dbReference type="SUPFAM" id="SSF52833">
    <property type="entry name" value="Thioredoxin-like"/>
    <property type="match status" value="1"/>
</dbReference>
<evidence type="ECO:0000256" key="7">
    <source>
        <dbReference type="RuleBase" id="RU366011"/>
    </source>
</evidence>
<keyword evidence="3 7" id="KW-0049">Antioxidant</keyword>
<dbReference type="Pfam" id="PF08534">
    <property type="entry name" value="Redoxin"/>
    <property type="match status" value="1"/>
</dbReference>
<dbReference type="CDD" id="cd03013">
    <property type="entry name" value="PRX5_like"/>
    <property type="match status" value="1"/>
</dbReference>
<dbReference type="GO" id="GO:0045454">
    <property type="term" value="P:cell redox homeostasis"/>
    <property type="evidence" value="ECO:0007669"/>
    <property type="project" value="TreeGrafter"/>
</dbReference>
<dbReference type="InterPro" id="IPR013740">
    <property type="entry name" value="Redoxin"/>
</dbReference>
<dbReference type="OrthoDB" id="1882547at2759"/>
<dbReference type="PANTHER" id="PTHR10430:SF39">
    <property type="entry name" value="PEROXISOMAL MEMBRANE ASSOCIATED PROTEIN 20"/>
    <property type="match status" value="1"/>
</dbReference>
<dbReference type="GeneID" id="30035023"/>
<reference evidence="9 10" key="1">
    <citation type="submission" date="2016-02" db="EMBL/GenBank/DDBJ databases">
        <title>Complete genome sequence and transcriptome regulation of the pentose utilising yeast Sugiyamaella lignohabitans.</title>
        <authorList>
            <person name="Bellasio M."/>
            <person name="Peymann A."/>
            <person name="Valli M."/>
            <person name="Sipitzky M."/>
            <person name="Graf A."/>
            <person name="Sauer M."/>
            <person name="Marx H."/>
            <person name="Mattanovich D."/>
        </authorList>
    </citation>
    <scope>NUCLEOTIDE SEQUENCE [LARGE SCALE GENOMIC DNA]</scope>
    <source>
        <strain evidence="9 10">CBS 10342</strain>
    </source>
</reference>
<feature type="active site" description="Cysteine sulfenic acid (-SOH) intermediate" evidence="6">
    <location>
        <position position="73"/>
    </location>
</feature>
<dbReference type="PANTHER" id="PTHR10430">
    <property type="entry name" value="PEROXIREDOXIN"/>
    <property type="match status" value="1"/>
</dbReference>
<evidence type="ECO:0000313" key="10">
    <source>
        <dbReference type="Proteomes" id="UP000189580"/>
    </source>
</evidence>
<comment type="function">
    <text evidence="7">Thiol-specific peroxidase that catalyzes the reduction of hydrogen peroxide and organic hydroperoxides to water and alcohols, respectively. Plays a role in cell protection against oxidative stress by detoxifying peroxides.</text>
</comment>
<evidence type="ECO:0000313" key="9">
    <source>
        <dbReference type="EMBL" id="ANB15417.1"/>
    </source>
</evidence>
<dbReference type="PROSITE" id="PS51352">
    <property type="entry name" value="THIOREDOXIN_2"/>
    <property type="match status" value="1"/>
</dbReference>
<protein>
    <submittedName>
        <fullName evidence="9">Ahp1p</fullName>
    </submittedName>
</protein>
<gene>
    <name evidence="9" type="primary">AHP1</name>
    <name evidence="9" type="ORF">AWJ20_3044</name>
</gene>
<dbReference type="FunFam" id="3.40.30.10:FF:000159">
    <property type="entry name" value="Peroxiredoxin"/>
    <property type="match status" value="1"/>
</dbReference>
<dbReference type="GO" id="GO:0042744">
    <property type="term" value="P:hydrogen peroxide catabolic process"/>
    <property type="evidence" value="ECO:0007669"/>
    <property type="project" value="TreeGrafter"/>
</dbReference>
<dbReference type="AlphaFoldDB" id="A0A161HN08"/>
<evidence type="ECO:0000256" key="5">
    <source>
        <dbReference type="ARBA" id="ARBA00023284"/>
    </source>
</evidence>
<dbReference type="InterPro" id="IPR036249">
    <property type="entry name" value="Thioredoxin-like_sf"/>
</dbReference>
<name>A0A161HN08_9ASCO</name>
<dbReference type="InterPro" id="IPR013766">
    <property type="entry name" value="Thioredoxin_domain"/>
</dbReference>
<accession>A0A161HN08</accession>
<dbReference type="RefSeq" id="XP_018737894.1">
    <property type="nucleotide sequence ID" value="XM_018880036.1"/>
</dbReference>
<dbReference type="GO" id="GO:0005829">
    <property type="term" value="C:cytosol"/>
    <property type="evidence" value="ECO:0007669"/>
    <property type="project" value="TreeGrafter"/>
</dbReference>
<evidence type="ECO:0000256" key="4">
    <source>
        <dbReference type="ARBA" id="ARBA00023002"/>
    </source>
</evidence>
<dbReference type="Proteomes" id="UP000189580">
    <property type="component" value="Chromosome b"/>
</dbReference>
<keyword evidence="2 7" id="KW-0575">Peroxidase</keyword>
<evidence type="ECO:0000256" key="6">
    <source>
        <dbReference type="PIRSR" id="PIRSR637944-1"/>
    </source>
</evidence>